<feature type="domain" description="SAC" evidence="2">
    <location>
        <begin position="118"/>
        <end position="521"/>
    </location>
</feature>
<dbReference type="PANTHER" id="PTHR45662">
    <property type="entry name" value="PHOSPHATIDYLINOSITIDE PHOSPHATASE SAC1"/>
    <property type="match status" value="1"/>
</dbReference>
<dbReference type="GO" id="GO:0004438">
    <property type="term" value="F:phosphatidylinositol-3-phosphate phosphatase activity"/>
    <property type="evidence" value="ECO:0007669"/>
    <property type="project" value="EnsemblFungi"/>
</dbReference>
<dbReference type="GO" id="GO:0017059">
    <property type="term" value="C:serine palmitoyltransferase complex"/>
    <property type="evidence" value="ECO:0007669"/>
    <property type="project" value="EnsemblFungi"/>
</dbReference>
<keyword evidence="1" id="KW-1133">Transmembrane helix</keyword>
<dbReference type="OMA" id="ITKAQPV"/>
<dbReference type="Pfam" id="PF02383">
    <property type="entry name" value="Syja_N"/>
    <property type="match status" value="1"/>
</dbReference>
<dbReference type="GO" id="GO:0000139">
    <property type="term" value="C:Golgi membrane"/>
    <property type="evidence" value="ECO:0007669"/>
    <property type="project" value="EnsemblFungi"/>
</dbReference>
<evidence type="ECO:0000259" key="2">
    <source>
        <dbReference type="PROSITE" id="PS50275"/>
    </source>
</evidence>
<dbReference type="OrthoDB" id="405996at2759"/>
<dbReference type="GO" id="GO:0032541">
    <property type="term" value="C:cortical endoplasmic reticulum"/>
    <property type="evidence" value="ECO:0007669"/>
    <property type="project" value="EnsemblFungi"/>
</dbReference>
<keyword evidence="4" id="KW-1185">Reference proteome</keyword>
<feature type="transmembrane region" description="Helical" evidence="1">
    <location>
        <begin position="619"/>
        <end position="638"/>
    </location>
</feature>
<dbReference type="GO" id="GO:0043812">
    <property type="term" value="F:phosphatidylinositol-4-phosphate phosphatase activity"/>
    <property type="evidence" value="ECO:0007669"/>
    <property type="project" value="EnsemblFungi"/>
</dbReference>
<dbReference type="PROSITE" id="PS50275">
    <property type="entry name" value="SAC"/>
    <property type="match status" value="1"/>
</dbReference>
<dbReference type="GO" id="GO:0005797">
    <property type="term" value="C:Golgi medial cisterna"/>
    <property type="evidence" value="ECO:0007669"/>
    <property type="project" value="EnsemblFungi"/>
</dbReference>
<dbReference type="GO" id="GO:0046856">
    <property type="term" value="P:phosphatidylinositol dephosphorylation"/>
    <property type="evidence" value="ECO:0007669"/>
    <property type="project" value="EnsemblFungi"/>
</dbReference>
<dbReference type="PANTHER" id="PTHR45662:SF2">
    <property type="entry name" value="PHOSPHATIDYLINOSITOL-3-PHOSPHATASE SAC1"/>
    <property type="match status" value="1"/>
</dbReference>
<dbReference type="GO" id="GO:0061909">
    <property type="term" value="P:autophagosome-lysosome fusion"/>
    <property type="evidence" value="ECO:0007669"/>
    <property type="project" value="EnsemblFungi"/>
</dbReference>
<keyword evidence="1" id="KW-0812">Transmembrane</keyword>
<accession>A0A0U1LXC5</accession>
<feature type="transmembrane region" description="Helical" evidence="1">
    <location>
        <begin position="591"/>
        <end position="613"/>
    </location>
</feature>
<organism evidence="3 4">
    <name type="scientific">Talaromyces islandicus</name>
    <name type="common">Penicillium islandicum</name>
    <dbReference type="NCBI Taxonomy" id="28573"/>
    <lineage>
        <taxon>Eukaryota</taxon>
        <taxon>Fungi</taxon>
        <taxon>Dikarya</taxon>
        <taxon>Ascomycota</taxon>
        <taxon>Pezizomycotina</taxon>
        <taxon>Eurotiomycetes</taxon>
        <taxon>Eurotiomycetidae</taxon>
        <taxon>Eurotiales</taxon>
        <taxon>Trichocomaceae</taxon>
        <taxon>Talaromyces</taxon>
        <taxon>Talaromyces sect. Islandici</taxon>
    </lineage>
</organism>
<dbReference type="Proteomes" id="UP000054383">
    <property type="component" value="Unassembled WGS sequence"/>
</dbReference>
<name>A0A0U1LXC5_TALIS</name>
<reference evidence="3 4" key="1">
    <citation type="submission" date="2015-04" db="EMBL/GenBank/DDBJ databases">
        <authorList>
            <person name="Syromyatnikov M.Y."/>
            <person name="Popov V.N."/>
        </authorList>
    </citation>
    <scope>NUCLEOTIDE SEQUENCE [LARGE SCALE GENOMIC DNA]</scope>
    <source>
        <strain evidence="3">WF-38-12</strain>
    </source>
</reference>
<dbReference type="GO" id="GO:0072517">
    <property type="term" value="C:host cell viral assembly compartment"/>
    <property type="evidence" value="ECO:0007669"/>
    <property type="project" value="EnsemblFungi"/>
</dbReference>
<dbReference type="EMBL" id="CVMT01000004">
    <property type="protein sequence ID" value="CRG88038.1"/>
    <property type="molecule type" value="Genomic_DNA"/>
</dbReference>
<dbReference type="AlphaFoldDB" id="A0A0U1LXC5"/>
<sequence length="707" mass="79783">MARPLLPFRDINLHSSPSHYAFTSPSTPNAPTLVVERPTGDLRLNDGSLLGTKRVSSIAGILGIIKLKLDKYIIIITKAQPMGRLRGHMVYKVVATEFLPLRERPLHDTDENTYLALLKDLIRTGPMYFSYSLDLTSSFQRQAQSDLNAPLWKRADDRFYWNRFIQSDLIDLRLGAGDNAGVRYSQQPGVDPYILPVIFGMLRITPARVKNTPFTFALITRRSRHRGGTRYFSRGIDENGNVSNYNETEQIVILNDATGGLAGFAGGQTMQNGSANGTSQDLQVFSFVQTRGSVPVFWAEINNLHYTPKLQVRGVETAVEAARKHFTEQVKIYGENYLVNLVNQKGREERVKDAYEKLVRILVTSPVESAEADQPLTPEKVHTLDSKQKQHLLDNIHYVYFDFHNETKGLKWHRAQLLLERLTDGLMRGQYFRGVENPGDANGQLDARSLQTSVVRTNCMDCLDRTNVVQSMLGRWTVSRQLMDAGVLRPGESANDDPEFENLFRNMWADNADVVSKAYSGTGALKTDFTRTGERTRAGMVQDLSNSLTRYVRNNFMDGPRQDGFDLFLGTYLPQDSALGSLLLYIDRRPVVIQSIPYVLAASVFMILVATFTRRLPDAAVWPLRVFFLVWLIVGVWCSRFISRHGMLYVNWPKLNTPTAASEGYQEALASARADQVVGRFLPTKRHQRGASSARLGYLEEGKKRLE</sequence>
<gene>
    <name evidence="3" type="ORF">PISL3812_05063</name>
</gene>
<dbReference type="GO" id="GO:0005789">
    <property type="term" value="C:endoplasmic reticulum membrane"/>
    <property type="evidence" value="ECO:0007669"/>
    <property type="project" value="EnsemblFungi"/>
</dbReference>
<dbReference type="STRING" id="28573.A0A0U1LXC5"/>
<evidence type="ECO:0000313" key="3">
    <source>
        <dbReference type="EMBL" id="CRG88038.1"/>
    </source>
</evidence>
<evidence type="ECO:0000256" key="1">
    <source>
        <dbReference type="SAM" id="Phobius"/>
    </source>
</evidence>
<evidence type="ECO:0000313" key="4">
    <source>
        <dbReference type="Proteomes" id="UP000054383"/>
    </source>
</evidence>
<proteinExistence type="predicted"/>
<protein>
    <recommendedName>
        <fullName evidence="2">SAC domain-containing protein</fullName>
    </recommendedName>
</protein>
<keyword evidence="1" id="KW-0472">Membrane</keyword>
<dbReference type="InterPro" id="IPR002013">
    <property type="entry name" value="SAC_dom"/>
</dbReference>
<dbReference type="GO" id="GO:0052629">
    <property type="term" value="F:phosphatidylinositol-3,5-bisphosphate 3-phosphatase activity"/>
    <property type="evidence" value="ECO:0007669"/>
    <property type="project" value="EnsemblFungi"/>
</dbReference>